<feature type="active site" description="Proton donor" evidence="3">
    <location>
        <position position="232"/>
    </location>
</feature>
<comment type="function">
    <text evidence="3">Catalyzes the interconversion of methylthioribose-1-phosphate (MTR-1-P) into methylthioribulose-1-phosphate (MTRu-1-P).</text>
</comment>
<dbReference type="InterPro" id="IPR037171">
    <property type="entry name" value="NagB/RpiA_transferase-like"/>
</dbReference>
<comment type="pathway">
    <text evidence="3">Amino-acid biosynthesis; L-methionine biosynthesis via salvage pathway; L-methionine from S-methyl-5-thio-alpha-D-ribose 1-phosphate: step 1/6.</text>
</comment>
<dbReference type="HAMAP" id="MF_01678">
    <property type="entry name" value="Salvage_MtnA"/>
    <property type="match status" value="1"/>
</dbReference>
<dbReference type="GO" id="GO:0019509">
    <property type="term" value="P:L-methionine salvage from methylthioadenosine"/>
    <property type="evidence" value="ECO:0007669"/>
    <property type="project" value="UniProtKB-UniRule"/>
</dbReference>
<dbReference type="FunFam" id="3.40.50.10470:FF:000006">
    <property type="entry name" value="Methylthioribose-1-phosphate isomerase"/>
    <property type="match status" value="1"/>
</dbReference>
<dbReference type="InterPro" id="IPR027363">
    <property type="entry name" value="M1Pi_N"/>
</dbReference>
<dbReference type="NCBIfam" id="TIGR00512">
    <property type="entry name" value="salvage_mtnA"/>
    <property type="match status" value="1"/>
</dbReference>
<dbReference type="EMBL" id="FNFB01000003">
    <property type="protein sequence ID" value="SDJ74588.1"/>
    <property type="molecule type" value="Genomic_DNA"/>
</dbReference>
<dbReference type="PANTHER" id="PTHR43475">
    <property type="entry name" value="METHYLTHIORIBOSE-1-PHOSPHATE ISOMERASE"/>
    <property type="match status" value="1"/>
</dbReference>
<dbReference type="InterPro" id="IPR042529">
    <property type="entry name" value="IF_2B-like_C"/>
</dbReference>
<comment type="similarity">
    <text evidence="3">Belongs to the EIF-2B alpha/beta/delta subunits family. MtnA subfamily.</text>
</comment>
<dbReference type="Proteomes" id="UP000198683">
    <property type="component" value="Unassembled WGS sequence"/>
</dbReference>
<dbReference type="AlphaFoldDB" id="A0A1G8W8I9"/>
<proteinExistence type="inferred from homology"/>
<reference evidence="4 5" key="1">
    <citation type="submission" date="2016-10" db="EMBL/GenBank/DDBJ databases">
        <authorList>
            <person name="de Groot N.N."/>
        </authorList>
    </citation>
    <scope>NUCLEOTIDE SEQUENCE [LARGE SCALE GENOMIC DNA]</scope>
    <source>
        <strain evidence="4 5">CGMCC 4.5681</strain>
    </source>
</reference>
<dbReference type="SUPFAM" id="SSF100950">
    <property type="entry name" value="NagB/RpiA/CoA transferase-like"/>
    <property type="match status" value="1"/>
</dbReference>
<dbReference type="InterPro" id="IPR000649">
    <property type="entry name" value="IF-2B-related"/>
</dbReference>
<feature type="binding site" evidence="3">
    <location>
        <position position="91"/>
    </location>
    <ligand>
        <name>substrate</name>
    </ligand>
</feature>
<keyword evidence="1 3" id="KW-0413">Isomerase</keyword>
<evidence type="ECO:0000256" key="1">
    <source>
        <dbReference type="ARBA" id="ARBA00023235"/>
    </source>
</evidence>
<comment type="catalytic activity">
    <reaction evidence="2 3">
        <text>5-(methylsulfanyl)-alpha-D-ribose 1-phosphate = 5-(methylsulfanyl)-D-ribulose 1-phosphate</text>
        <dbReference type="Rhea" id="RHEA:19989"/>
        <dbReference type="ChEBI" id="CHEBI:58533"/>
        <dbReference type="ChEBI" id="CHEBI:58548"/>
        <dbReference type="EC" id="5.3.1.23"/>
    </reaction>
</comment>
<evidence type="ECO:0000313" key="5">
    <source>
        <dbReference type="Proteomes" id="UP000198683"/>
    </source>
</evidence>
<accession>A0A1G8W8I9</accession>
<feature type="binding site" evidence="3">
    <location>
        <begin position="242"/>
        <end position="243"/>
    </location>
    <ligand>
        <name>substrate</name>
    </ligand>
</feature>
<gene>
    <name evidence="3" type="primary">mtnA</name>
    <name evidence="4" type="ORF">SAMN05421874_10355</name>
</gene>
<dbReference type="Pfam" id="PF01008">
    <property type="entry name" value="IF-2B"/>
    <property type="match status" value="1"/>
</dbReference>
<keyword evidence="3" id="KW-0028">Amino-acid biosynthesis</keyword>
<dbReference type="GO" id="GO:0046523">
    <property type="term" value="F:S-methyl-5-thioribose-1-phosphate isomerase activity"/>
    <property type="evidence" value="ECO:0007669"/>
    <property type="project" value="UniProtKB-UniRule"/>
</dbReference>
<dbReference type="NCBIfam" id="TIGR00524">
    <property type="entry name" value="eIF-2B_rel"/>
    <property type="match status" value="1"/>
</dbReference>
<evidence type="ECO:0000256" key="3">
    <source>
        <dbReference type="HAMAP-Rule" id="MF_01678"/>
    </source>
</evidence>
<keyword evidence="5" id="KW-1185">Reference proteome</keyword>
<dbReference type="UniPathway" id="UPA00904">
    <property type="reaction ID" value="UER00874"/>
</dbReference>
<dbReference type="PANTHER" id="PTHR43475:SF1">
    <property type="entry name" value="METHYLTHIORIBOSE-1-PHOSPHATE ISOMERASE"/>
    <property type="match status" value="1"/>
</dbReference>
<dbReference type="STRING" id="683260.SAMN05421874_10355"/>
<dbReference type="Gene3D" id="1.20.120.420">
    <property type="entry name" value="translation initiation factor eif-2b, domain 1"/>
    <property type="match status" value="1"/>
</dbReference>
<feature type="site" description="Transition state stabilizer" evidence="3">
    <location>
        <position position="152"/>
    </location>
</feature>
<dbReference type="InterPro" id="IPR011559">
    <property type="entry name" value="Initiation_fac_2B_a/b/d"/>
</dbReference>
<feature type="binding site" evidence="3">
    <location>
        <begin position="61"/>
        <end position="63"/>
    </location>
    <ligand>
        <name>substrate</name>
    </ligand>
</feature>
<dbReference type="InterPro" id="IPR005251">
    <property type="entry name" value="IF-M1Pi"/>
</dbReference>
<keyword evidence="3" id="KW-0486">Methionine biosynthesis</keyword>
<organism evidence="4 5">
    <name type="scientific">Nonomuraea maritima</name>
    <dbReference type="NCBI Taxonomy" id="683260"/>
    <lineage>
        <taxon>Bacteria</taxon>
        <taxon>Bacillati</taxon>
        <taxon>Actinomycetota</taxon>
        <taxon>Actinomycetes</taxon>
        <taxon>Streptosporangiales</taxon>
        <taxon>Streptosporangiaceae</taxon>
        <taxon>Nonomuraea</taxon>
    </lineage>
</organism>
<feature type="binding site" evidence="3">
    <location>
        <position position="191"/>
    </location>
    <ligand>
        <name>substrate</name>
    </ligand>
</feature>
<evidence type="ECO:0000313" key="4">
    <source>
        <dbReference type="EMBL" id="SDJ74588.1"/>
    </source>
</evidence>
<dbReference type="EC" id="5.3.1.23" evidence="3"/>
<protein>
    <recommendedName>
        <fullName evidence="3">Methylthioribose-1-phosphate isomerase</fullName>
        <shortName evidence="3">M1Pi</shortName>
        <shortName evidence="3">MTR-1-P isomerase</shortName>
        <ecNumber evidence="3">5.3.1.23</ecNumber>
    </recommendedName>
    <alternativeName>
        <fullName evidence="3">S-methyl-5-thioribose-1-phosphate isomerase</fullName>
    </alternativeName>
</protein>
<dbReference type="NCBIfam" id="NF004326">
    <property type="entry name" value="PRK05720.1"/>
    <property type="match status" value="1"/>
</dbReference>
<dbReference type="Gene3D" id="3.40.50.10470">
    <property type="entry name" value="Translation initiation factor eif-2b, domain 2"/>
    <property type="match status" value="1"/>
</dbReference>
<name>A0A1G8W8I9_9ACTN</name>
<sequence length="329" mass="34660">MPSGVRTVCGGRAYRSTVRTIDWVDGAVELVDQTLLPDKLLVLRITTVRELVDAIRRLAVRGAPALGVAGALGVVLADGDRAQIAELRAARPTAVNLAWGVDQAAAHLHEGREAVLAAALRVRDDDIAACRAMGERGADLLEGDRLRVMTVCNSGGLAAVERGTALGVVQTLHERGRLAEVLVLETRPLLQGARLTTWELARMEAPHRLVADAAGPYLLAGGEVDAVLVGADRIAANGDTANKIGSYALALGAERAGVPFVVVAPEATIDPRTPTGSHIEIEDRGADELVAFRGVRVAPEGTQALNPAFDVTPHDLITAIVTEKRVIRP</sequence>
<evidence type="ECO:0000256" key="2">
    <source>
        <dbReference type="ARBA" id="ARBA00052401"/>
    </source>
</evidence>